<evidence type="ECO:0000259" key="2">
    <source>
        <dbReference type="Pfam" id="PF17389"/>
    </source>
</evidence>
<dbReference type="Gene3D" id="1.50.10.10">
    <property type="match status" value="1"/>
</dbReference>
<dbReference type="PANTHER" id="PTHR34987">
    <property type="entry name" value="C, PUTATIVE (AFU_ORTHOLOGUE AFUA_3G02880)-RELATED"/>
    <property type="match status" value="1"/>
</dbReference>
<dbReference type="InterPro" id="IPR008902">
    <property type="entry name" value="Rhamnosid_concanavalin"/>
</dbReference>
<keyword evidence="5" id="KW-0378">Hydrolase</keyword>
<dbReference type="SUPFAM" id="SSF48208">
    <property type="entry name" value="Six-hairpin glycosidases"/>
    <property type="match status" value="1"/>
</dbReference>
<feature type="domain" description="Alpha-L-rhamnosidase" evidence="4">
    <location>
        <begin position="227"/>
        <end position="354"/>
    </location>
</feature>
<proteinExistence type="predicted"/>
<dbReference type="SUPFAM" id="SSF49785">
    <property type="entry name" value="Galactose-binding domain-like"/>
    <property type="match status" value="1"/>
</dbReference>
<dbReference type="InterPro" id="IPR012341">
    <property type="entry name" value="6hp_glycosidase-like_sf"/>
</dbReference>
<reference evidence="5" key="1">
    <citation type="submission" date="2024-05" db="EMBL/GenBank/DDBJ databases">
        <authorList>
            <person name="Yu L."/>
        </authorList>
    </citation>
    <scope>NUCLEOTIDE SEQUENCE</scope>
    <source>
        <strain evidence="5">G08B096</strain>
    </source>
</reference>
<dbReference type="Pfam" id="PF17390">
    <property type="entry name" value="Bac_rhamnosid_C"/>
    <property type="match status" value="1"/>
</dbReference>
<dbReference type="EMBL" id="CP158374">
    <property type="protein sequence ID" value="XBX81555.1"/>
    <property type="molecule type" value="Genomic_DNA"/>
</dbReference>
<evidence type="ECO:0000259" key="3">
    <source>
        <dbReference type="Pfam" id="PF17390"/>
    </source>
</evidence>
<accession>A0AAU7W6H8</accession>
<organism evidence="5">
    <name type="scientific">Agromyces sp. G08B096</name>
    <dbReference type="NCBI Taxonomy" id="3156399"/>
    <lineage>
        <taxon>Bacteria</taxon>
        <taxon>Bacillati</taxon>
        <taxon>Actinomycetota</taxon>
        <taxon>Actinomycetes</taxon>
        <taxon>Micrococcales</taxon>
        <taxon>Microbacteriaceae</taxon>
        <taxon>Agromyces</taxon>
    </lineage>
</organism>
<dbReference type="GO" id="GO:0005975">
    <property type="term" value="P:carbohydrate metabolic process"/>
    <property type="evidence" value="ECO:0007669"/>
    <property type="project" value="InterPro"/>
</dbReference>
<protein>
    <submittedName>
        <fullName evidence="5">Family 78 glycoside hydrolase catalytic domain</fullName>
    </submittedName>
</protein>
<dbReference type="InterPro" id="IPR008979">
    <property type="entry name" value="Galactose-bd-like_sf"/>
</dbReference>
<dbReference type="Pfam" id="PF17389">
    <property type="entry name" value="Bac_rhamnosid6H"/>
    <property type="match status" value="1"/>
</dbReference>
<dbReference type="InterPro" id="IPR035396">
    <property type="entry name" value="Bac_rhamnosid6H"/>
</dbReference>
<dbReference type="PANTHER" id="PTHR34987:SF2">
    <property type="entry name" value="B, PUTATIVE (AFU_ORTHOLOGUE AFUA_7G05040)-RELATED"/>
    <property type="match status" value="1"/>
</dbReference>
<dbReference type="Pfam" id="PF05592">
    <property type="entry name" value="Bac_rhamnosid"/>
    <property type="match status" value="1"/>
</dbReference>
<dbReference type="Pfam" id="PF21557">
    <property type="entry name" value="RhaB_D2"/>
    <property type="match status" value="1"/>
</dbReference>
<dbReference type="InterPro" id="IPR035398">
    <property type="entry name" value="Bac_rhamnosid_C"/>
</dbReference>
<dbReference type="InterPro" id="IPR048653">
    <property type="entry name" value="RhaB_D2"/>
</dbReference>
<evidence type="ECO:0000259" key="1">
    <source>
        <dbReference type="Pfam" id="PF05592"/>
    </source>
</evidence>
<feature type="domain" description="Alpha-L-rhamnosidase six-hairpin glycosidase" evidence="2">
    <location>
        <begin position="552"/>
        <end position="891"/>
    </location>
</feature>
<feature type="domain" description="Alpha-L-rhamnosidase C-terminal" evidence="3">
    <location>
        <begin position="893"/>
        <end position="953"/>
    </location>
</feature>
<gene>
    <name evidence="5" type="ORF">ABIQ69_13175</name>
</gene>
<evidence type="ECO:0000259" key="4">
    <source>
        <dbReference type="Pfam" id="PF21557"/>
    </source>
</evidence>
<dbReference type="RefSeq" id="WP_350347577.1">
    <property type="nucleotide sequence ID" value="NZ_CP158374.1"/>
</dbReference>
<name>A0AAU7W6H8_9MICO</name>
<dbReference type="AlphaFoldDB" id="A0AAU7W6H8"/>
<dbReference type="GO" id="GO:0016787">
    <property type="term" value="F:hydrolase activity"/>
    <property type="evidence" value="ECO:0007669"/>
    <property type="project" value="UniProtKB-KW"/>
</dbReference>
<feature type="domain" description="Alpha-L-rhamnosidase concanavalin-like" evidence="1">
    <location>
        <begin position="453"/>
        <end position="532"/>
    </location>
</feature>
<dbReference type="InterPro" id="IPR008928">
    <property type="entry name" value="6-hairpin_glycosidase_sf"/>
</dbReference>
<evidence type="ECO:0000313" key="5">
    <source>
        <dbReference type="EMBL" id="XBX81555.1"/>
    </source>
</evidence>
<dbReference type="Gene3D" id="2.60.120.260">
    <property type="entry name" value="Galactose-binding domain-like"/>
    <property type="match status" value="3"/>
</dbReference>
<dbReference type="Gene3D" id="2.60.420.10">
    <property type="entry name" value="Maltose phosphorylase, domain 3"/>
    <property type="match status" value="1"/>
</dbReference>
<sequence length="968" mass="105596">MESPVAHRSGDLFPATARWIWHADEESPRNAWRCFRAEFIGSDPTARLRITGDSRYTVWVNGHRVGDGPVRGYVGQYRVDTWEIGHLLVEDGPNTVAVLVRHFGVPTFSHRRSRGGLLLAVEADGAGALLVSDGRWLSTAHRGQEPRSSRMSPQLAFTEVVDGRWEPGWHEADFRPGAGWTPVEVLGPEGTAPWGALAPRDIPALEERTVRPASVESLAFTTRHDFGATIDARNHFVPETEHHADVVAYAGYVATEIQLDAAATLEISLPFARSHVRVTAIGVDGRWSERDDLDHDPALGRSTRLDLDAGTHLLLIETSLTDHGYPLNLQLSADGGNLVVRAPSAHQSETPFVAWTVAVAEADPARALAHPPVEAPPLPAGSRARASELVSGGATPGPGEEPVRAIAAAHVSPASVYGDNVHPRSRSTVLPPRSLSALCSAQAAWLPHREGLDAEVVFDLGEEVSGYYEFELTAPEGAVVDVYGFEYLHEGWREDTIGCDNTLRYTTREGRQRYRSEVRHGARYVQLTVRDASAPVLVHEIGVVAAHYPVSRTGRFEASDRLLVDAWELSRRTLITCMEDTFVDCPIYEQAFWVGDSYSSSRFASAMFDADALIERCLRLVAGSEAQTPLLTSQVPSGWTNVIPNWTFLWVIAVRDHWFRTGDAAFAAELLPAVTRTLDAFDAYRDERGLLSIDAWNFLDWAKLDHDNSGVVGHQNMLFVMAWDAAAALAAALGDAGSAERLTARAEEQRAIVVRELWDDGAGAYLDSIAVDGTRSNGFSQQTQLFALLAGAGDADRLDRLQDLVVEPPAGWVRIASPWLAIFLYDVLAGRGRTDLAVADLREKYGMMLEQGAVTCWETYPGSTMSNVDRVTRSHCHAWSAAPASFLPERVLGIQPLEPGFARVRIDPFAGDLDWARGRVPLPAGGELSVSWARADDGGLDVEVVAPAGVDLEFAPGLRPSVQRIPTA</sequence>